<gene>
    <name evidence="3" type="ORF">SAMN05443668_11325</name>
</gene>
<reference evidence="3 4" key="1">
    <citation type="submission" date="2016-11" db="EMBL/GenBank/DDBJ databases">
        <authorList>
            <person name="Jaros S."/>
            <person name="Januszkiewicz K."/>
            <person name="Wedrychowicz H."/>
        </authorList>
    </citation>
    <scope>NUCLEOTIDE SEQUENCE [LARGE SCALE GENOMIC DNA]</scope>
    <source>
        <strain evidence="3 4">DSM 46144</strain>
    </source>
</reference>
<dbReference type="Proteomes" id="UP000184440">
    <property type="component" value="Unassembled WGS sequence"/>
</dbReference>
<dbReference type="RefSeq" id="WP_073262599.1">
    <property type="nucleotide sequence ID" value="NZ_FRCS01000013.1"/>
</dbReference>
<accession>A0A1M7RI39</accession>
<dbReference type="EMBL" id="FRCS01000013">
    <property type="protein sequence ID" value="SHN45832.1"/>
    <property type="molecule type" value="Genomic_DNA"/>
</dbReference>
<organism evidence="3 4">
    <name type="scientific">Cryptosporangium aurantiacum</name>
    <dbReference type="NCBI Taxonomy" id="134849"/>
    <lineage>
        <taxon>Bacteria</taxon>
        <taxon>Bacillati</taxon>
        <taxon>Actinomycetota</taxon>
        <taxon>Actinomycetes</taxon>
        <taxon>Cryptosporangiales</taxon>
        <taxon>Cryptosporangiaceae</taxon>
        <taxon>Cryptosporangium</taxon>
    </lineage>
</organism>
<evidence type="ECO:0000256" key="1">
    <source>
        <dbReference type="SAM" id="MobiDB-lite"/>
    </source>
</evidence>
<feature type="compositionally biased region" description="Basic and acidic residues" evidence="1">
    <location>
        <begin position="645"/>
        <end position="666"/>
    </location>
</feature>
<feature type="region of interest" description="Disordered" evidence="1">
    <location>
        <begin position="715"/>
        <end position="747"/>
    </location>
</feature>
<keyword evidence="2" id="KW-0472">Membrane</keyword>
<feature type="transmembrane region" description="Helical" evidence="2">
    <location>
        <begin position="689"/>
        <end position="714"/>
    </location>
</feature>
<keyword evidence="2" id="KW-0812">Transmembrane</keyword>
<feature type="compositionally biased region" description="Low complexity" evidence="1">
    <location>
        <begin position="722"/>
        <end position="742"/>
    </location>
</feature>
<keyword evidence="4" id="KW-1185">Reference proteome</keyword>
<proteinExistence type="predicted"/>
<keyword evidence="2" id="KW-1133">Transmembrane helix</keyword>
<evidence type="ECO:0000256" key="2">
    <source>
        <dbReference type="SAM" id="Phobius"/>
    </source>
</evidence>
<feature type="region of interest" description="Disordered" evidence="1">
    <location>
        <begin position="630"/>
        <end position="684"/>
    </location>
</feature>
<dbReference type="OrthoDB" id="3293807at2"/>
<name>A0A1M7RI39_9ACTN</name>
<evidence type="ECO:0000313" key="3">
    <source>
        <dbReference type="EMBL" id="SHN45832.1"/>
    </source>
</evidence>
<sequence length="864" mass="91279">MAETVRFTTVGWTDTGQGWRRERHSSESVSDQYWGLANDHLNQFVPQPPESLQDLAGIPIWSLSSVSVRSADDHWCFTVQSRGTGHRAGTVQFGFVDGRHPASVVWRAAATLVGDPEAGNPDRLPWGATSVTVPKAAPAVPGDPAAFEKATADLLIALLGPLGLTIVPAGPELMAAVLPAALAVVPPGVARRLRWHTCLLQPAKSAKATQTTVVGEWSPQMRRMAGPAASEVTGWLEAMNRPRPSPGADAADLVGRVARGLATGSVADPAETAKTDSVRAALERTCDAWYRPEQDFSQLLSEGSWSTLLAMPERVRQYAATTPHAAAQAIRTGRTRLDTGVAALLFHGLAGHVQTDQTVADALGLPSANGAPSEGYQDWLGRVVQESLTDAENAALIEALIAPGGRWHDHAARIAAARLFRAMGYTPETYPELYPFDAAGLAARIEQSDTVSDDVGRVLLATGDPLGAVRAVADHLGRRSARLCGGLLAHALHAPARAAGFDQALYALVKAWVDEQARSGGPTPPEWWARMSAFADRVAQEPTRAASDRAILVDAGLASLLEHGYDERDVLVSVANSQTSTLGSHLANLGGAGTLTPGTAALVAQLLPLWQDEHRDLVSAQNELAATRQQLALAQQEARAASRSGRSDPEHEEPGERADAEPERRSRLSSLLPPFTRDPGDGPRHPAGAGMITVVAVTLVLVVVAVGTLVGLVLSRDDDPETPNTGNGTTTTATDETPAVPTASGATYDGETVTLTVSGLYSRPEQVVVLLAQYDPNDQDAVVSAIPATIAPRKDDPETYTAYGTFPPHRLGTLPVKVWVLDPVARPEDSAVVLDALQVGRDQRAARLIEAASQVGKPTTTVNG</sequence>
<dbReference type="AlphaFoldDB" id="A0A1M7RI39"/>
<dbReference type="STRING" id="134849.SAMN05443668_11325"/>
<feature type="compositionally biased region" description="Low complexity" evidence="1">
    <location>
        <begin position="630"/>
        <end position="644"/>
    </location>
</feature>
<evidence type="ECO:0000313" key="4">
    <source>
        <dbReference type="Proteomes" id="UP000184440"/>
    </source>
</evidence>
<protein>
    <submittedName>
        <fullName evidence="3">Uncharacterized protein</fullName>
    </submittedName>
</protein>